<name>A0A1Y2D1S0_9FUNG</name>
<keyword evidence="2" id="KW-1185">Reference proteome</keyword>
<dbReference type="OrthoDB" id="10323674at2759"/>
<dbReference type="Proteomes" id="UP000193642">
    <property type="component" value="Unassembled WGS sequence"/>
</dbReference>
<proteinExistence type="predicted"/>
<organism evidence="1 2">
    <name type="scientific">Rhizoclosmatium globosum</name>
    <dbReference type="NCBI Taxonomy" id="329046"/>
    <lineage>
        <taxon>Eukaryota</taxon>
        <taxon>Fungi</taxon>
        <taxon>Fungi incertae sedis</taxon>
        <taxon>Chytridiomycota</taxon>
        <taxon>Chytridiomycota incertae sedis</taxon>
        <taxon>Chytridiomycetes</taxon>
        <taxon>Chytridiales</taxon>
        <taxon>Chytriomycetaceae</taxon>
        <taxon>Rhizoclosmatium</taxon>
    </lineage>
</organism>
<dbReference type="EMBL" id="MCGO01000002">
    <property type="protein sequence ID" value="ORY53229.1"/>
    <property type="molecule type" value="Genomic_DNA"/>
</dbReference>
<reference evidence="1 2" key="1">
    <citation type="submission" date="2016-07" db="EMBL/GenBank/DDBJ databases">
        <title>Pervasive Adenine N6-methylation of Active Genes in Fungi.</title>
        <authorList>
            <consortium name="DOE Joint Genome Institute"/>
            <person name="Mondo S.J."/>
            <person name="Dannebaum R.O."/>
            <person name="Kuo R.C."/>
            <person name="Labutti K."/>
            <person name="Haridas S."/>
            <person name="Kuo A."/>
            <person name="Salamov A."/>
            <person name="Ahrendt S.R."/>
            <person name="Lipzen A."/>
            <person name="Sullivan W."/>
            <person name="Andreopoulos W.B."/>
            <person name="Clum A."/>
            <person name="Lindquist E."/>
            <person name="Daum C."/>
            <person name="Ramamoorthy G.K."/>
            <person name="Gryganskyi A."/>
            <person name="Culley D."/>
            <person name="Magnuson J.K."/>
            <person name="James T.Y."/>
            <person name="O'Malley M.A."/>
            <person name="Stajich J.E."/>
            <person name="Spatafora J.W."/>
            <person name="Visel A."/>
            <person name="Grigoriev I.V."/>
        </authorList>
    </citation>
    <scope>NUCLEOTIDE SEQUENCE [LARGE SCALE GENOMIC DNA]</scope>
    <source>
        <strain evidence="1 2">JEL800</strain>
    </source>
</reference>
<gene>
    <name evidence="1" type="ORF">BCR33DRAFT_711565</name>
</gene>
<protein>
    <submittedName>
        <fullName evidence="1">Uncharacterized protein</fullName>
    </submittedName>
</protein>
<evidence type="ECO:0000313" key="1">
    <source>
        <dbReference type="EMBL" id="ORY53229.1"/>
    </source>
</evidence>
<dbReference type="AlphaFoldDB" id="A0A1Y2D1S0"/>
<sequence length="178" mass="18891">MSGLYDPTLSQQDLVAQAILARGLQVTPLVYKEHVGTLLVALHSGLTGQLVLEQSTAALVAVLPSERLQFALGGRVFRRYAPAPFGAAANVGGAGLCNGAAVVTFVVRAGFGAHWALLGRGAVDWAAAAANDVAALWRSNRKDELDELVMQGLLRAGVISDTCFVIPKHLRHIRYRGH</sequence>
<comment type="caution">
    <text evidence="1">The sequence shown here is derived from an EMBL/GenBank/DDBJ whole genome shotgun (WGS) entry which is preliminary data.</text>
</comment>
<accession>A0A1Y2D1S0</accession>
<evidence type="ECO:0000313" key="2">
    <source>
        <dbReference type="Proteomes" id="UP000193642"/>
    </source>
</evidence>